<dbReference type="EMBL" id="JAQZSM010000038">
    <property type="protein sequence ID" value="MDD7973540.1"/>
    <property type="molecule type" value="Genomic_DNA"/>
</dbReference>
<proteinExistence type="predicted"/>
<keyword evidence="4" id="KW-1185">Reference proteome</keyword>
<evidence type="ECO:0000313" key="4">
    <source>
        <dbReference type="Proteomes" id="UP001431784"/>
    </source>
</evidence>
<name>A0ABT5TEK0_9RHOB</name>
<dbReference type="Pfam" id="PF05593">
    <property type="entry name" value="RHS_repeat"/>
    <property type="match status" value="1"/>
</dbReference>
<comment type="caution">
    <text evidence="3">The sequence shown here is derived from an EMBL/GenBank/DDBJ whole genome shotgun (WGS) entry which is preliminary data.</text>
</comment>
<dbReference type="Proteomes" id="UP001431784">
    <property type="component" value="Unassembled WGS sequence"/>
</dbReference>
<protein>
    <recommendedName>
        <fullName evidence="2">Teneurin-like YD-shell domain-containing protein</fullName>
    </recommendedName>
</protein>
<organism evidence="3 4">
    <name type="scientific">Roseinatronobacter alkalisoli</name>
    <dbReference type="NCBI Taxonomy" id="3028235"/>
    <lineage>
        <taxon>Bacteria</taxon>
        <taxon>Pseudomonadati</taxon>
        <taxon>Pseudomonadota</taxon>
        <taxon>Alphaproteobacteria</taxon>
        <taxon>Rhodobacterales</taxon>
        <taxon>Paracoccaceae</taxon>
        <taxon>Roseinatronobacter</taxon>
    </lineage>
</organism>
<dbReference type="InterPro" id="IPR006530">
    <property type="entry name" value="YD"/>
</dbReference>
<dbReference type="InterPro" id="IPR056823">
    <property type="entry name" value="TEN-like_YD-shell"/>
</dbReference>
<dbReference type="Gene3D" id="2.180.10.10">
    <property type="entry name" value="RHS repeat-associated core"/>
    <property type="match status" value="2"/>
</dbReference>
<feature type="domain" description="Teneurin-like YD-shell" evidence="2">
    <location>
        <begin position="103"/>
        <end position="288"/>
    </location>
</feature>
<dbReference type="InterPro" id="IPR031325">
    <property type="entry name" value="RHS_repeat"/>
</dbReference>
<dbReference type="Pfam" id="PF25023">
    <property type="entry name" value="TEN_YD-shell"/>
    <property type="match status" value="1"/>
</dbReference>
<sequence>MMEEAFTYDSSGQLSSYSQTDVLTGSPNFNDTRTWSYDYTTLASGLQVLTSIDGPGTGTVEDVTTLVYTPEGRLTDIIDPNGLLIEILEYNEQGLPSYICDVHGFMWRLAYDSQGRLIEAEFEPDTTHSETLSFTYDLAGQMLSATDARNRTWSFEYDLARRLVAIEAPAGETISFSYDAMNNVTETRFSNAASATTFLQQASFDELGRLLQGLGALGQVNNYSHDVEDLLSEVSDPLNFTTSFDYDPLLRLAEMTDRESFVTAYAYDDGDNLTAYEDERELVTTFAYNGFGEVVQETSPDRGTWNYSYDLRGLVTSVTDGRGTVSNYAYDNSGRIVSLTFPSQPALDQTYTYHTASGASWNFARLAAVEDKAGETGFEFSPQTGDIASETRILDGVSYEVSYDYFVRGEISRITYPSGGQLNLSYDDNGALLALEWEGIDPLTSTLLPPQVVIEDIAYVPFGELLGASYGDGGAFTAGYDLSYRLTAQQDVLASVDLRDVSYAWTLRDDLLSVTDNLIYANDEGYTYSPRQQLASAEGPWGELAWLYDGVGNRTLESLDTGGGPVSDTYSYPAGNNRLQSIALGAGGSRSYTHDAMGNVTADNQTGQNGIAKLLSAGCGGLCLVHSCGHFTGIACERTSFAHPLAHLVATLRSAHADPASRSSASARGASSATCMA</sequence>
<accession>A0ABT5TEK0</accession>
<dbReference type="PANTHER" id="PTHR32305">
    <property type="match status" value="1"/>
</dbReference>
<dbReference type="RefSeq" id="WP_274354204.1">
    <property type="nucleotide sequence ID" value="NZ_JAQZSM010000038.1"/>
</dbReference>
<keyword evidence="1" id="KW-0677">Repeat</keyword>
<dbReference type="NCBIfam" id="TIGR01643">
    <property type="entry name" value="YD_repeat_2x"/>
    <property type="match status" value="3"/>
</dbReference>
<dbReference type="PANTHER" id="PTHR32305:SF15">
    <property type="entry name" value="PROTEIN RHSA-RELATED"/>
    <property type="match status" value="1"/>
</dbReference>
<evidence type="ECO:0000256" key="1">
    <source>
        <dbReference type="ARBA" id="ARBA00022737"/>
    </source>
</evidence>
<reference evidence="3" key="1">
    <citation type="submission" date="2023-02" db="EMBL/GenBank/DDBJ databases">
        <title>Description of Roseinatronobacter alkalisoli sp. nov., an alkaliphilic bacerium isolated from soda soil.</title>
        <authorList>
            <person name="Wei W."/>
        </authorList>
    </citation>
    <scope>NUCLEOTIDE SEQUENCE</scope>
    <source>
        <strain evidence="3">HJB301</strain>
    </source>
</reference>
<evidence type="ECO:0000313" key="3">
    <source>
        <dbReference type="EMBL" id="MDD7973540.1"/>
    </source>
</evidence>
<dbReference type="InterPro" id="IPR050708">
    <property type="entry name" value="T6SS_VgrG/RHS"/>
</dbReference>
<evidence type="ECO:0000259" key="2">
    <source>
        <dbReference type="Pfam" id="PF25023"/>
    </source>
</evidence>
<gene>
    <name evidence="3" type="ORF">PUT78_20990</name>
</gene>